<dbReference type="AlphaFoldDB" id="A0A8E2EV36"/>
<protein>
    <submittedName>
        <fullName evidence="2">HET domain-containing protein</fullName>
    </submittedName>
</protein>
<dbReference type="Pfam" id="PF26639">
    <property type="entry name" value="Het-6_barrel"/>
    <property type="match status" value="1"/>
</dbReference>
<dbReference type="Proteomes" id="UP000250140">
    <property type="component" value="Unassembled WGS sequence"/>
</dbReference>
<gene>
    <name evidence="2" type="ORF">AOQ84DRAFT_298982</name>
</gene>
<name>A0A8E2EV36_9PEZI</name>
<dbReference type="PANTHER" id="PTHR24148:SF64">
    <property type="entry name" value="HETEROKARYON INCOMPATIBILITY DOMAIN-CONTAINING PROTEIN"/>
    <property type="match status" value="1"/>
</dbReference>
<dbReference type="InterPro" id="IPR052895">
    <property type="entry name" value="HetReg/Transcr_Mod"/>
</dbReference>
<organism evidence="2 3">
    <name type="scientific">Glonium stellatum</name>
    <dbReference type="NCBI Taxonomy" id="574774"/>
    <lineage>
        <taxon>Eukaryota</taxon>
        <taxon>Fungi</taxon>
        <taxon>Dikarya</taxon>
        <taxon>Ascomycota</taxon>
        <taxon>Pezizomycotina</taxon>
        <taxon>Dothideomycetes</taxon>
        <taxon>Pleosporomycetidae</taxon>
        <taxon>Gloniales</taxon>
        <taxon>Gloniaceae</taxon>
        <taxon>Glonium</taxon>
    </lineage>
</organism>
<evidence type="ECO:0000259" key="1">
    <source>
        <dbReference type="Pfam" id="PF06985"/>
    </source>
</evidence>
<evidence type="ECO:0000313" key="2">
    <source>
        <dbReference type="EMBL" id="OCL05410.1"/>
    </source>
</evidence>
<accession>A0A8E2EV36</accession>
<sequence length="627" mass="71311">MRERIYKYGSLNSPDIIRLLRLDGEKNDELLCHLITVPLTDAPPYFALSYCWGSAKKKHGILCDSGRLSVTASLLQALQHLQRVFCNVPKQDPSAKWFWIDQICINQEDLAERSQQVKLMGAIYSRSITTLIWLGPVYDSCSLAWSLIDKIYGVFREENPNAAYISDISLRLYSASGHEGYQLPPWEDEPWQHLRNMLRAPWFSRMWIIQEVAVSKQDPIILHGSQVYSWDRLGWAASWLRRAGFIRLGHIPRTILNIDTISNLRRSKEPWKLHSLLISTSLKFQATDPRDKIYALLGLAAETSDGSAWPEPLVPDYSRDTAQVYREVARFLIGEHQSLAIFTRTLPSVRHFSLLWKSSSRTLLESWVPNWCIPTELHQTTSLVWLSYNDANGTELGFPAQYNAAANIPASIVTSDDDKTLAVRGVRIDRITSASGGNPLKFFHLLISAQLKPLFLQAWDMTVEHGQNRSPIELVDAFVKCTTGDQSPIAGSTPEAFRRHGCAYLHSRLRTLGNRFHVLSKYSRYSNFVKQHKLDGDYENYTSLARNYCMNRRFFVTSKGSFGIGPQWLKKGDIVCVLYGSGVPYILRPNGGTYILLGESYIHGLAEGQAVDRLRSGDLHDEVFRLR</sequence>
<dbReference type="EMBL" id="KV750292">
    <property type="protein sequence ID" value="OCL05410.1"/>
    <property type="molecule type" value="Genomic_DNA"/>
</dbReference>
<feature type="domain" description="Heterokaryon incompatibility" evidence="1">
    <location>
        <begin position="45"/>
        <end position="211"/>
    </location>
</feature>
<proteinExistence type="predicted"/>
<keyword evidence="3" id="KW-1185">Reference proteome</keyword>
<dbReference type="InterPro" id="IPR010730">
    <property type="entry name" value="HET"/>
</dbReference>
<dbReference type="Pfam" id="PF06985">
    <property type="entry name" value="HET"/>
    <property type="match status" value="1"/>
</dbReference>
<reference evidence="2 3" key="1">
    <citation type="journal article" date="2016" name="Nat. Commun.">
        <title>Ectomycorrhizal ecology is imprinted in the genome of the dominant symbiotic fungus Cenococcum geophilum.</title>
        <authorList>
            <consortium name="DOE Joint Genome Institute"/>
            <person name="Peter M."/>
            <person name="Kohler A."/>
            <person name="Ohm R.A."/>
            <person name="Kuo A."/>
            <person name="Krutzmann J."/>
            <person name="Morin E."/>
            <person name="Arend M."/>
            <person name="Barry K.W."/>
            <person name="Binder M."/>
            <person name="Choi C."/>
            <person name="Clum A."/>
            <person name="Copeland A."/>
            <person name="Grisel N."/>
            <person name="Haridas S."/>
            <person name="Kipfer T."/>
            <person name="LaButti K."/>
            <person name="Lindquist E."/>
            <person name="Lipzen A."/>
            <person name="Maire R."/>
            <person name="Meier B."/>
            <person name="Mihaltcheva S."/>
            <person name="Molinier V."/>
            <person name="Murat C."/>
            <person name="Poggeler S."/>
            <person name="Quandt C.A."/>
            <person name="Sperisen C."/>
            <person name="Tritt A."/>
            <person name="Tisserant E."/>
            <person name="Crous P.W."/>
            <person name="Henrissat B."/>
            <person name="Nehls U."/>
            <person name="Egli S."/>
            <person name="Spatafora J.W."/>
            <person name="Grigoriev I.V."/>
            <person name="Martin F.M."/>
        </authorList>
    </citation>
    <scope>NUCLEOTIDE SEQUENCE [LARGE SCALE GENOMIC DNA]</scope>
    <source>
        <strain evidence="2 3">CBS 207.34</strain>
    </source>
</reference>
<dbReference type="PANTHER" id="PTHR24148">
    <property type="entry name" value="ANKYRIN REPEAT DOMAIN-CONTAINING PROTEIN 39 HOMOLOG-RELATED"/>
    <property type="match status" value="1"/>
</dbReference>
<evidence type="ECO:0000313" key="3">
    <source>
        <dbReference type="Proteomes" id="UP000250140"/>
    </source>
</evidence>
<dbReference type="OrthoDB" id="5386682at2759"/>